<feature type="chain" id="PRO_5022916298" evidence="1">
    <location>
        <begin position="26"/>
        <end position="379"/>
    </location>
</feature>
<evidence type="ECO:0000259" key="2">
    <source>
        <dbReference type="Pfam" id="PF13449"/>
    </source>
</evidence>
<evidence type="ECO:0000313" key="4">
    <source>
        <dbReference type="Proteomes" id="UP000318453"/>
    </source>
</evidence>
<proteinExistence type="predicted"/>
<protein>
    <submittedName>
        <fullName evidence="3">Esterase-like activity of phytase family protein</fullName>
    </submittedName>
</protein>
<dbReference type="PANTHER" id="PTHR37957:SF1">
    <property type="entry name" value="PHYTASE-LIKE DOMAIN-CONTAINING PROTEIN"/>
    <property type="match status" value="1"/>
</dbReference>
<keyword evidence="1" id="KW-0732">Signal</keyword>
<dbReference type="PROSITE" id="PS51257">
    <property type="entry name" value="PROKAR_LIPOPROTEIN"/>
    <property type="match status" value="1"/>
</dbReference>
<accession>A0A5B8NKI4</accession>
<dbReference type="PANTHER" id="PTHR37957">
    <property type="entry name" value="BLR7070 PROTEIN"/>
    <property type="match status" value="1"/>
</dbReference>
<evidence type="ECO:0000256" key="1">
    <source>
        <dbReference type="SAM" id="SignalP"/>
    </source>
</evidence>
<dbReference type="OrthoDB" id="292013at2"/>
<feature type="signal peptide" evidence="1">
    <location>
        <begin position="1"/>
        <end position="25"/>
    </location>
</feature>
<keyword evidence="4" id="KW-1185">Reference proteome</keyword>
<dbReference type="InterPro" id="IPR011044">
    <property type="entry name" value="Quino_amine_DH_bsu"/>
</dbReference>
<dbReference type="AlphaFoldDB" id="A0A5B8NKI4"/>
<dbReference type="RefSeq" id="WP_146295440.1">
    <property type="nucleotide sequence ID" value="NZ_CP042326.1"/>
</dbReference>
<sequence>MFRLLISCLLLITLTACSSPSQSQAQAQERVFPDVSVEFLDGYEIPKQTFKDTPVGGLSGITYNPSEGIFYTVSDDRSRYAPARFYTLDINFNNTEIEEATIKDVTFLKTEEEEFFDRGTIDAEGIAFAPGDTVFISSEGNTNQGINPFIRRFDIATGKPQQNLRLPKRFLLPESSEDEPRGVRNNLGFESLTINPSGVYSPNSDSFRVFTATESSLAQDQLPKDSDELTRIRFLHYVVNSIGPALPIAEHLYLLDESPLGTVLNGLTELLAIQPEGYFLSLERTYGLEGYGAKLFLVAVGNATDTSGVENFNTELGDLQPLRKKELLDFSELDFDIYNLEGLALGPRLADGSQSLLVISDDNFRESEPTQLLLFRLNS</sequence>
<evidence type="ECO:0000313" key="3">
    <source>
        <dbReference type="EMBL" id="QDZ39843.1"/>
    </source>
</evidence>
<feature type="domain" description="Phytase-like" evidence="2">
    <location>
        <begin position="53"/>
        <end position="364"/>
    </location>
</feature>
<organism evidence="3 4">
    <name type="scientific">Euhalothece natronophila Z-M001</name>
    <dbReference type="NCBI Taxonomy" id="522448"/>
    <lineage>
        <taxon>Bacteria</taxon>
        <taxon>Bacillati</taxon>
        <taxon>Cyanobacteriota</taxon>
        <taxon>Cyanophyceae</taxon>
        <taxon>Oscillatoriophycideae</taxon>
        <taxon>Chroococcales</taxon>
        <taxon>Halothecacae</taxon>
        <taxon>Halothece cluster</taxon>
        <taxon>Euhalothece</taxon>
    </lineage>
</organism>
<dbReference type="SUPFAM" id="SSF50969">
    <property type="entry name" value="YVTN repeat-like/Quinoprotein amine dehydrogenase"/>
    <property type="match status" value="1"/>
</dbReference>
<gene>
    <name evidence="3" type="ORF">FRE64_07740</name>
</gene>
<dbReference type="Proteomes" id="UP000318453">
    <property type="component" value="Chromosome"/>
</dbReference>
<reference evidence="3" key="1">
    <citation type="submission" date="2019-08" db="EMBL/GenBank/DDBJ databases">
        <title>Carotenoids and Carotenoid Binding Proteins in the Halophilic Cyanobacterium Euhalothece sp. ZM00.</title>
        <authorList>
            <person name="Cho S.M."/>
            <person name="Song J.Y."/>
            <person name="Park Y.-I."/>
        </authorList>
    </citation>
    <scope>NUCLEOTIDE SEQUENCE [LARGE SCALE GENOMIC DNA]</scope>
    <source>
        <strain evidence="3">Z-M001</strain>
    </source>
</reference>
<dbReference type="Pfam" id="PF13449">
    <property type="entry name" value="Phytase-like"/>
    <property type="match status" value="1"/>
</dbReference>
<dbReference type="KEGG" id="enn:FRE64_07740"/>
<dbReference type="EMBL" id="CP042326">
    <property type="protein sequence ID" value="QDZ39843.1"/>
    <property type="molecule type" value="Genomic_DNA"/>
</dbReference>
<name>A0A5B8NKI4_9CHRO</name>
<dbReference type="InterPro" id="IPR027372">
    <property type="entry name" value="Phytase-like_dom"/>
</dbReference>